<evidence type="ECO:0000313" key="3">
    <source>
        <dbReference type="Proteomes" id="UP000572817"/>
    </source>
</evidence>
<dbReference type="AlphaFoldDB" id="A0A8H4J2X0"/>
<keyword evidence="1" id="KW-0812">Transmembrane</keyword>
<feature type="transmembrane region" description="Helical" evidence="1">
    <location>
        <begin position="602"/>
        <end position="624"/>
    </location>
</feature>
<dbReference type="Proteomes" id="UP000572817">
    <property type="component" value="Unassembled WGS sequence"/>
</dbReference>
<feature type="transmembrane region" description="Helical" evidence="1">
    <location>
        <begin position="6"/>
        <end position="25"/>
    </location>
</feature>
<keyword evidence="1" id="KW-1133">Transmembrane helix</keyword>
<dbReference type="EMBL" id="WWBZ02000011">
    <property type="protein sequence ID" value="KAF4311138.1"/>
    <property type="molecule type" value="Genomic_DNA"/>
</dbReference>
<comment type="caution">
    <text evidence="2">The sequence shown here is derived from an EMBL/GenBank/DDBJ whole genome shotgun (WGS) entry which is preliminary data.</text>
</comment>
<keyword evidence="1" id="KW-0472">Membrane</keyword>
<dbReference type="OrthoDB" id="5428040at2759"/>
<accession>A0A8H4J2X0</accession>
<evidence type="ECO:0000256" key="1">
    <source>
        <dbReference type="SAM" id="Phobius"/>
    </source>
</evidence>
<organism evidence="2 3">
    <name type="scientific">Botryosphaeria dothidea</name>
    <dbReference type="NCBI Taxonomy" id="55169"/>
    <lineage>
        <taxon>Eukaryota</taxon>
        <taxon>Fungi</taxon>
        <taxon>Dikarya</taxon>
        <taxon>Ascomycota</taxon>
        <taxon>Pezizomycotina</taxon>
        <taxon>Dothideomycetes</taxon>
        <taxon>Dothideomycetes incertae sedis</taxon>
        <taxon>Botryosphaeriales</taxon>
        <taxon>Botryosphaeriaceae</taxon>
        <taxon>Botryosphaeria</taxon>
    </lineage>
</organism>
<keyword evidence="3" id="KW-1185">Reference proteome</keyword>
<name>A0A8H4J2X0_9PEZI</name>
<gene>
    <name evidence="2" type="ORF">GTA08_BOTSDO13421</name>
</gene>
<evidence type="ECO:0000313" key="2">
    <source>
        <dbReference type="EMBL" id="KAF4311138.1"/>
    </source>
</evidence>
<protein>
    <submittedName>
        <fullName evidence="2">Uncharacterized protein</fullName>
    </submittedName>
</protein>
<feature type="transmembrane region" description="Helical" evidence="1">
    <location>
        <begin position="110"/>
        <end position="133"/>
    </location>
</feature>
<proteinExistence type="predicted"/>
<reference evidence="2" key="1">
    <citation type="submission" date="2020-04" db="EMBL/GenBank/DDBJ databases">
        <title>Genome Assembly and Annotation of Botryosphaeria dothidea sdau 11-99, a Latent Pathogen of Apple Fruit Ring Rot in China.</title>
        <authorList>
            <person name="Yu C."/>
            <person name="Diao Y."/>
            <person name="Lu Q."/>
            <person name="Zhao J."/>
            <person name="Cui S."/>
            <person name="Peng C."/>
            <person name="He B."/>
            <person name="Liu H."/>
        </authorList>
    </citation>
    <scope>NUCLEOTIDE SEQUENCE [LARGE SCALE GENOMIC DNA]</scope>
    <source>
        <strain evidence="2">Sdau11-99</strain>
    </source>
</reference>
<sequence>MVTNVFAWILLLAAVAAISFLWFGGDANSNWRRVMIEGWIGRAVTLSSLAIRLAVVTQAGAAVAMLASISIEAKSGVALLEVPALSIARYTNTGPIMSTVTFWRNRNVPIFLAVAFLACTTLASQFTSTLLLWDVRSGSVLGFPTQKNLAVGIGLEDFIDDFSKLLVISPNYFTSPPTDFPTFAEWSEEPATLPEHISDTGATVRALLPIVNENDRAGVMDYNGTASLFDARVVCMRPNFTNWKFTMGEKNARGNYVPYGFKGNLALSDDIPESVAEVLRVNGTTPFHCTLDELVTLEGGRAFKVCVPSSSVAAGGLTSRIDPTQNNTLDYRYKDPFTSSSGWGAAINGSKRGWEIDVGHMVLLFDAEAPVNATNLASLIESFPDFVAEGSGVWMDYTSTSRPDNGTRSRSFDTRGLREQLGASSRPMNLSERGVMDLDMGRVDAAIKQYASEFSRNMSGPVTDPNTEWRVTLDNPQTSLGGYNFSSASPTYSFLNDLLWSPHGLDERQLEISIPCRNCTIGQSTSSMNTLLDVSVVTLPPVLNSIIADIIEETDDPALAWQALTTSALRSAYYDWLPTFTTNSTATTTSLIPCQLPRHNRGFFIVIADLVLHALLVIGVFVWFCKATRYMMINDAWHVVAHLKDRDINEALAGVTVANDRAVTSMIRSSKELRKRRMRFSS</sequence>